<geneLocation type="plasmid" evidence="2 3">
    <name>pNBRC108728a</name>
</geneLocation>
<dbReference type="InterPro" id="IPR023387">
    <property type="entry name" value="DUF1653-like_dom"/>
</dbReference>
<protein>
    <recommendedName>
        <fullName evidence="1">DUF1653 domain-containing protein</fullName>
    </recommendedName>
</protein>
<dbReference type="Proteomes" id="UP001321486">
    <property type="component" value="Plasmid pNBRC108728a"/>
</dbReference>
<reference evidence="3" key="1">
    <citation type="journal article" date="2019" name="Int. J. Syst. Evol. Microbiol.">
        <title>The Global Catalogue of Microorganisms (GCM) 10K type strain sequencing project: providing services to taxonomists for standard genome sequencing and annotation.</title>
        <authorList>
            <consortium name="The Broad Institute Genomics Platform"/>
            <consortium name="The Broad Institute Genome Sequencing Center for Infectious Disease"/>
            <person name="Wu L."/>
            <person name="Ma J."/>
        </authorList>
    </citation>
    <scope>NUCLEOTIDE SEQUENCE [LARGE SCALE GENOMIC DNA]</scope>
    <source>
        <strain evidence="3">NBRC 108728</strain>
    </source>
</reference>
<evidence type="ECO:0000259" key="1">
    <source>
        <dbReference type="Pfam" id="PF07866"/>
    </source>
</evidence>
<accession>A0ABM8GW56</accession>
<organism evidence="2 3">
    <name type="scientific">Frondihabitans sucicola</name>
    <dbReference type="NCBI Taxonomy" id="1268041"/>
    <lineage>
        <taxon>Bacteria</taxon>
        <taxon>Bacillati</taxon>
        <taxon>Actinomycetota</taxon>
        <taxon>Actinomycetes</taxon>
        <taxon>Micrococcales</taxon>
        <taxon>Microbacteriaceae</taxon>
        <taxon>Frondihabitans</taxon>
    </lineage>
</organism>
<dbReference type="Pfam" id="PF07866">
    <property type="entry name" value="DUF1653"/>
    <property type="match status" value="1"/>
</dbReference>
<evidence type="ECO:0000313" key="3">
    <source>
        <dbReference type="Proteomes" id="UP001321486"/>
    </source>
</evidence>
<evidence type="ECO:0000313" key="2">
    <source>
        <dbReference type="EMBL" id="BDZ52712.1"/>
    </source>
</evidence>
<dbReference type="Gene3D" id="2.30.30.320">
    <property type="entry name" value="DUF1653-like domain"/>
    <property type="match status" value="1"/>
</dbReference>
<keyword evidence="3" id="KW-1185">Reference proteome</keyword>
<feature type="domain" description="DUF1653" evidence="1">
    <location>
        <begin position="3"/>
        <end position="63"/>
    </location>
</feature>
<keyword evidence="2" id="KW-0614">Plasmid</keyword>
<proteinExistence type="predicted"/>
<name>A0ABM8GW56_9MICO</name>
<dbReference type="InterPro" id="IPR037135">
    <property type="entry name" value="DUF1653-like_dom_sf"/>
</dbReference>
<dbReference type="EMBL" id="AP027733">
    <property type="protein sequence ID" value="BDZ52712.1"/>
    <property type="molecule type" value="Genomic_DNA"/>
</dbReference>
<sequence length="67" mass="7727">MPGRYRHFKGGEYQVLLVARDAETEGQVVVYQALYGEKGHWVRPLGMFVEHVDRDGYSGPRFVKIDD</sequence>
<gene>
    <name evidence="2" type="ORF">GCM10025867_49530</name>
</gene>